<sequence length="60" mass="6858">MLLRVLLPVCLLLAVDAPALNPRYFNGLLCLTHDSWLIAFYMNVFNFNQFAVAVLEMERG</sequence>
<evidence type="ECO:0008006" key="3">
    <source>
        <dbReference type="Google" id="ProtNLM"/>
    </source>
</evidence>
<accession>A0A0E9SJ41</accession>
<dbReference type="EMBL" id="GBXM01068049">
    <property type="protein sequence ID" value="JAH40528.1"/>
    <property type="molecule type" value="Transcribed_RNA"/>
</dbReference>
<reference evidence="2" key="2">
    <citation type="journal article" date="2015" name="Fish Shellfish Immunol.">
        <title>Early steps in the European eel (Anguilla anguilla)-Vibrio vulnificus interaction in the gills: Role of the RtxA13 toxin.</title>
        <authorList>
            <person name="Callol A."/>
            <person name="Pajuelo D."/>
            <person name="Ebbesson L."/>
            <person name="Teles M."/>
            <person name="MacKenzie S."/>
            <person name="Amaro C."/>
        </authorList>
    </citation>
    <scope>NUCLEOTIDE SEQUENCE</scope>
</reference>
<protein>
    <recommendedName>
        <fullName evidence="3">G-protein coupled receptors family 1 profile domain-containing protein</fullName>
    </recommendedName>
</protein>
<reference evidence="2" key="1">
    <citation type="submission" date="2014-11" db="EMBL/GenBank/DDBJ databases">
        <authorList>
            <person name="Amaro Gonzalez C."/>
        </authorList>
    </citation>
    <scope>NUCLEOTIDE SEQUENCE</scope>
</reference>
<name>A0A0E9SJ41_ANGAN</name>
<evidence type="ECO:0000313" key="2">
    <source>
        <dbReference type="EMBL" id="JAH40528.1"/>
    </source>
</evidence>
<feature type="chain" id="PRO_5002432507" description="G-protein coupled receptors family 1 profile domain-containing protein" evidence="1">
    <location>
        <begin position="18"/>
        <end position="60"/>
    </location>
</feature>
<keyword evidence="1" id="KW-0732">Signal</keyword>
<evidence type="ECO:0000256" key="1">
    <source>
        <dbReference type="SAM" id="SignalP"/>
    </source>
</evidence>
<organism evidence="2">
    <name type="scientific">Anguilla anguilla</name>
    <name type="common">European freshwater eel</name>
    <name type="synonym">Muraena anguilla</name>
    <dbReference type="NCBI Taxonomy" id="7936"/>
    <lineage>
        <taxon>Eukaryota</taxon>
        <taxon>Metazoa</taxon>
        <taxon>Chordata</taxon>
        <taxon>Craniata</taxon>
        <taxon>Vertebrata</taxon>
        <taxon>Euteleostomi</taxon>
        <taxon>Actinopterygii</taxon>
        <taxon>Neopterygii</taxon>
        <taxon>Teleostei</taxon>
        <taxon>Anguilliformes</taxon>
        <taxon>Anguillidae</taxon>
        <taxon>Anguilla</taxon>
    </lineage>
</organism>
<proteinExistence type="predicted"/>
<dbReference type="AlphaFoldDB" id="A0A0E9SJ41"/>
<feature type="signal peptide" evidence="1">
    <location>
        <begin position="1"/>
        <end position="17"/>
    </location>
</feature>